<organism evidence="6 7">
    <name type="scientific">Paenibacillus athensensis</name>
    <dbReference type="NCBI Taxonomy" id="1967502"/>
    <lineage>
        <taxon>Bacteria</taxon>
        <taxon>Bacillati</taxon>
        <taxon>Bacillota</taxon>
        <taxon>Bacilli</taxon>
        <taxon>Bacillales</taxon>
        <taxon>Paenibacillaceae</taxon>
        <taxon>Paenibacillus</taxon>
    </lineage>
</organism>
<dbReference type="CDD" id="cd16433">
    <property type="entry name" value="CheB"/>
    <property type="match status" value="1"/>
</dbReference>
<dbReference type="EC" id="3.1.1.61" evidence="2"/>
<dbReference type="AlphaFoldDB" id="A0A4Y8Q614"/>
<dbReference type="GO" id="GO:0000156">
    <property type="term" value="F:phosphorelay response regulator activity"/>
    <property type="evidence" value="ECO:0007669"/>
    <property type="project" value="InterPro"/>
</dbReference>
<dbReference type="Proteomes" id="UP000298246">
    <property type="component" value="Unassembled WGS sequence"/>
</dbReference>
<feature type="active site" evidence="4">
    <location>
        <position position="39"/>
    </location>
</feature>
<dbReference type="PROSITE" id="PS50122">
    <property type="entry name" value="CHEB"/>
    <property type="match status" value="1"/>
</dbReference>
<comment type="catalytic activity">
    <reaction evidence="3">
        <text>[protein]-L-glutamate 5-O-methyl ester + H2O = L-glutamyl-[protein] + methanol + H(+)</text>
        <dbReference type="Rhea" id="RHEA:23236"/>
        <dbReference type="Rhea" id="RHEA-COMP:10208"/>
        <dbReference type="Rhea" id="RHEA-COMP:10311"/>
        <dbReference type="ChEBI" id="CHEBI:15377"/>
        <dbReference type="ChEBI" id="CHEBI:15378"/>
        <dbReference type="ChEBI" id="CHEBI:17790"/>
        <dbReference type="ChEBI" id="CHEBI:29973"/>
        <dbReference type="ChEBI" id="CHEBI:82795"/>
        <dbReference type="EC" id="3.1.1.61"/>
    </reaction>
</comment>
<dbReference type="Gene3D" id="3.40.50.180">
    <property type="entry name" value="Methylesterase CheB, C-terminal domain"/>
    <property type="match status" value="1"/>
</dbReference>
<keyword evidence="7" id="KW-1185">Reference proteome</keyword>
<dbReference type="Pfam" id="PF01339">
    <property type="entry name" value="CheB_methylest"/>
    <property type="match status" value="1"/>
</dbReference>
<feature type="domain" description="CheB-type methylesterase" evidence="5">
    <location>
        <begin position="1"/>
        <end position="190"/>
    </location>
</feature>
<feature type="active site" evidence="4">
    <location>
        <position position="12"/>
    </location>
</feature>
<protein>
    <recommendedName>
        <fullName evidence="2">protein-glutamate methylesterase</fullName>
        <ecNumber evidence="2">3.1.1.61</ecNumber>
    </recommendedName>
</protein>
<gene>
    <name evidence="6" type="ORF">B5M42_09285</name>
</gene>
<keyword evidence="4" id="KW-0145">Chemotaxis</keyword>
<feature type="active site" evidence="4">
    <location>
        <position position="132"/>
    </location>
</feature>
<dbReference type="EMBL" id="MYFO01000009">
    <property type="protein sequence ID" value="TFE88630.1"/>
    <property type="molecule type" value="Genomic_DNA"/>
</dbReference>
<accession>A0A4Y8Q614</accession>
<evidence type="ECO:0000259" key="5">
    <source>
        <dbReference type="PROSITE" id="PS50122"/>
    </source>
</evidence>
<dbReference type="PANTHER" id="PTHR42872:SF3">
    <property type="entry name" value="PROTEIN-GLUTAMATE METHYLESTERASE_PROTEIN-GLUTAMINE GLUTAMINASE 1"/>
    <property type="match status" value="1"/>
</dbReference>
<dbReference type="InterPro" id="IPR035909">
    <property type="entry name" value="CheB_C"/>
</dbReference>
<sequence length="195" mass="20311">MGTYEAVVIGVSAGGLRALGTLLGALPAAYPLPVAVVQHMHAGSDGFLAEYLNERCALTVKEAVDKEALLPGRAYLAPAGYHLLIEEDRSFGLSVDARVNYSRPSIDVLFESAARVYEQRCIGVVLTGANRDGSAGLQAIKRCGGLGIVQEPASAEFDTMPRAAIAAGPVDHILPLAEIGALLRALVEGTGRTGD</sequence>
<evidence type="ECO:0000256" key="4">
    <source>
        <dbReference type="PROSITE-ProRule" id="PRU00050"/>
    </source>
</evidence>
<name>A0A4Y8Q614_9BACL</name>
<dbReference type="PANTHER" id="PTHR42872">
    <property type="entry name" value="PROTEIN-GLUTAMATE METHYLESTERASE/PROTEIN-GLUTAMINE GLUTAMINASE"/>
    <property type="match status" value="1"/>
</dbReference>
<dbReference type="SUPFAM" id="SSF52738">
    <property type="entry name" value="Methylesterase CheB, C-terminal domain"/>
    <property type="match status" value="1"/>
</dbReference>
<evidence type="ECO:0000313" key="7">
    <source>
        <dbReference type="Proteomes" id="UP000298246"/>
    </source>
</evidence>
<evidence type="ECO:0000313" key="6">
    <source>
        <dbReference type="EMBL" id="TFE88630.1"/>
    </source>
</evidence>
<dbReference type="OrthoDB" id="9793421at2"/>
<reference evidence="6 7" key="1">
    <citation type="submission" date="2017-03" db="EMBL/GenBank/DDBJ databases">
        <title>Isolation of Levoglucosan Utilizing Bacteria.</title>
        <authorList>
            <person name="Arya A.S."/>
        </authorList>
    </citation>
    <scope>NUCLEOTIDE SEQUENCE [LARGE SCALE GENOMIC DNA]</scope>
    <source>
        <strain evidence="6 7">MEC069</strain>
    </source>
</reference>
<dbReference type="GO" id="GO:0006935">
    <property type="term" value="P:chemotaxis"/>
    <property type="evidence" value="ECO:0007669"/>
    <property type="project" value="UniProtKB-UniRule"/>
</dbReference>
<dbReference type="RefSeq" id="WP_134752034.1">
    <property type="nucleotide sequence ID" value="NZ_MYFO02000002.1"/>
</dbReference>
<dbReference type="GO" id="GO:0008984">
    <property type="term" value="F:protein-glutamate methylesterase activity"/>
    <property type="evidence" value="ECO:0007669"/>
    <property type="project" value="UniProtKB-EC"/>
</dbReference>
<evidence type="ECO:0000256" key="2">
    <source>
        <dbReference type="ARBA" id="ARBA00039140"/>
    </source>
</evidence>
<dbReference type="InterPro" id="IPR000673">
    <property type="entry name" value="Sig_transdc_resp-reg_Me-estase"/>
</dbReference>
<comment type="caution">
    <text evidence="6">The sequence shown here is derived from an EMBL/GenBank/DDBJ whole genome shotgun (WGS) entry which is preliminary data.</text>
</comment>
<proteinExistence type="predicted"/>
<evidence type="ECO:0000256" key="1">
    <source>
        <dbReference type="ARBA" id="ARBA00022801"/>
    </source>
</evidence>
<keyword evidence="1 4" id="KW-0378">Hydrolase</keyword>
<evidence type="ECO:0000256" key="3">
    <source>
        <dbReference type="ARBA" id="ARBA00048267"/>
    </source>
</evidence>
<dbReference type="GO" id="GO:0005737">
    <property type="term" value="C:cytoplasm"/>
    <property type="evidence" value="ECO:0007669"/>
    <property type="project" value="InterPro"/>
</dbReference>